<dbReference type="InterPro" id="IPR034829">
    <property type="entry name" value="DnaD-like_sf"/>
</dbReference>
<feature type="region of interest" description="Disordered" evidence="2">
    <location>
        <begin position="118"/>
        <end position="140"/>
    </location>
</feature>
<reference evidence="4" key="1">
    <citation type="submission" date="2019-09" db="EMBL/GenBank/DDBJ databases">
        <title>In-depth cultivation of the pig gut microbiome towards novel bacterial diversity and tailored functional studies.</title>
        <authorList>
            <person name="Wylensek D."/>
            <person name="Hitch T.C.A."/>
            <person name="Clavel T."/>
        </authorList>
    </citation>
    <scope>NUCLEOTIDE SEQUENCE</scope>
    <source>
        <strain evidence="4">RF-744-FAT-WT-3</strain>
    </source>
</reference>
<sequence length="500" mass="56976">MSKGIKLLKREKNDLYLHSTELENLFINEFLPAAPGDYVKIYIFCLMYAENGLPLSTEELLSTLSIDRETLDNAWTYWEKAGLIRKVAEDSKSTNAYSVEFLDQIEKLYGMGAQKSHKSGAGLEETGSISEPQSSGSARGSDALIDQSLQEILIECENGLARPLSTKETEAVRDCIDQERVTYEVFSYALDYSLQLNKKNINYICTVAANWSGHGCKTIDDVKELLADEGRRWTYYRLVFREMGFNRAAAPGDMEIMDSWLDDLGYTQEQVLQVCREKAGMREPTLKYMNAVLRNKALEKGGINTRKNYGNSGTDKASASAQWKKSSGSGEAPAEQNNQRVGQTAGARQEEPVSPDWNGSGKARDKRTMVSRRVLKEYYEYIRQRDRDKLNERIREVCRREPLMEELLELENGVNSTSLAVAVKEGREGRAAARKRRRQIEEEKKKLLTARGYAEDYLDMHYLCSKCKDTGTDDEGRSCDCVKQRAEEAYRWNIRRNQTR</sequence>
<gene>
    <name evidence="4" type="ORF">FYJ66_04215</name>
</gene>
<evidence type="ECO:0000313" key="4">
    <source>
        <dbReference type="EMBL" id="MST68795.1"/>
    </source>
</evidence>
<evidence type="ECO:0000256" key="2">
    <source>
        <dbReference type="SAM" id="MobiDB-lite"/>
    </source>
</evidence>
<dbReference type="AlphaFoldDB" id="A0A6A8M633"/>
<feature type="compositionally biased region" description="Polar residues" evidence="2">
    <location>
        <begin position="127"/>
        <end position="138"/>
    </location>
</feature>
<dbReference type="Pfam" id="PF07261">
    <property type="entry name" value="DnaB_2"/>
    <property type="match status" value="2"/>
</dbReference>
<evidence type="ECO:0000256" key="1">
    <source>
        <dbReference type="ARBA" id="ARBA00093462"/>
    </source>
</evidence>
<feature type="region of interest" description="Disordered" evidence="2">
    <location>
        <begin position="303"/>
        <end position="366"/>
    </location>
</feature>
<dbReference type="InterPro" id="IPR006343">
    <property type="entry name" value="DnaB/C_C"/>
</dbReference>
<feature type="domain" description="DnaB/C C-terminal" evidence="3">
    <location>
        <begin position="157"/>
        <end position="224"/>
    </location>
</feature>
<dbReference type="SUPFAM" id="SSF158499">
    <property type="entry name" value="DnaD domain-like"/>
    <property type="match status" value="2"/>
</dbReference>
<feature type="domain" description="DnaB/C C-terminal" evidence="3">
    <location>
        <begin position="245"/>
        <end position="295"/>
    </location>
</feature>
<protein>
    <submittedName>
        <fullName evidence="4">DnaD domain protein</fullName>
    </submittedName>
</protein>
<dbReference type="RefSeq" id="WP_154572265.1">
    <property type="nucleotide sequence ID" value="NZ_VUNB01000003.1"/>
</dbReference>
<proteinExistence type="inferred from homology"/>
<organism evidence="4">
    <name type="scientific">Baileyella intestinalis</name>
    <dbReference type="NCBI Taxonomy" id="2606709"/>
    <lineage>
        <taxon>Bacteria</taxon>
        <taxon>Bacillati</taxon>
        <taxon>Bacillota</taxon>
        <taxon>Clostridia</taxon>
        <taxon>Peptostreptococcales</taxon>
        <taxon>Anaerovoracaceae</taxon>
        <taxon>Baileyella</taxon>
    </lineage>
</organism>
<feature type="compositionally biased region" description="Low complexity" evidence="2">
    <location>
        <begin position="316"/>
        <end position="329"/>
    </location>
</feature>
<dbReference type="NCBIfam" id="TIGR01446">
    <property type="entry name" value="DnaD_dom"/>
    <property type="match status" value="1"/>
</dbReference>
<dbReference type="Gene3D" id="1.10.10.630">
    <property type="entry name" value="DnaD domain-like"/>
    <property type="match status" value="2"/>
</dbReference>
<accession>A0A6A8M633</accession>
<dbReference type="PANTHER" id="PTHR37293:SF5">
    <property type="entry name" value="DNA REPLICATION PROTEIN"/>
    <property type="match status" value="1"/>
</dbReference>
<dbReference type="EMBL" id="VUNB01000003">
    <property type="protein sequence ID" value="MST68795.1"/>
    <property type="molecule type" value="Genomic_DNA"/>
</dbReference>
<dbReference type="InterPro" id="IPR053162">
    <property type="entry name" value="DnaD"/>
</dbReference>
<comment type="similarity">
    <text evidence="1">Belongs to the DnaB/DnaD family.</text>
</comment>
<evidence type="ECO:0000259" key="3">
    <source>
        <dbReference type="Pfam" id="PF07261"/>
    </source>
</evidence>
<name>A0A6A8M633_9FIRM</name>
<feature type="compositionally biased region" description="Polar residues" evidence="2">
    <location>
        <begin position="305"/>
        <end position="315"/>
    </location>
</feature>
<dbReference type="PANTHER" id="PTHR37293">
    <property type="entry name" value="PHAGE REPLICATION PROTEIN-RELATED"/>
    <property type="match status" value="1"/>
</dbReference>
<comment type="caution">
    <text evidence="4">The sequence shown here is derived from an EMBL/GenBank/DDBJ whole genome shotgun (WGS) entry which is preliminary data.</text>
</comment>